<dbReference type="EMBL" id="CH479181">
    <property type="protein sequence ID" value="EDW31270.1"/>
    <property type="molecule type" value="Genomic_DNA"/>
</dbReference>
<evidence type="ECO:0000256" key="1">
    <source>
        <dbReference type="ARBA" id="ARBA00022723"/>
    </source>
</evidence>
<protein>
    <submittedName>
        <fullName evidence="7">GL11049</fullName>
    </submittedName>
</protein>
<dbReference type="FunFam" id="1.10.238.10:FF:000103">
    <property type="entry name" value="Troponin C Ib"/>
    <property type="match status" value="1"/>
</dbReference>
<dbReference type="CDD" id="cd00051">
    <property type="entry name" value="EFh"/>
    <property type="match status" value="1"/>
</dbReference>
<organism evidence="8">
    <name type="scientific">Drosophila persimilis</name>
    <name type="common">Fruit fly</name>
    <dbReference type="NCBI Taxonomy" id="7234"/>
    <lineage>
        <taxon>Eukaryota</taxon>
        <taxon>Metazoa</taxon>
        <taxon>Ecdysozoa</taxon>
        <taxon>Arthropoda</taxon>
        <taxon>Hexapoda</taxon>
        <taxon>Insecta</taxon>
        <taxon>Pterygota</taxon>
        <taxon>Neoptera</taxon>
        <taxon>Endopterygota</taxon>
        <taxon>Diptera</taxon>
        <taxon>Brachycera</taxon>
        <taxon>Muscomorpha</taxon>
        <taxon>Ephydroidea</taxon>
        <taxon>Drosophilidae</taxon>
        <taxon>Drosophila</taxon>
        <taxon>Sophophora</taxon>
    </lineage>
</organism>
<keyword evidence="2" id="KW-0677">Repeat</keyword>
<dbReference type="Proteomes" id="UP000008744">
    <property type="component" value="Unassembled WGS sequence"/>
</dbReference>
<evidence type="ECO:0000259" key="6">
    <source>
        <dbReference type="PROSITE" id="PS50222"/>
    </source>
</evidence>
<accession>B4GBH5</accession>
<sequence length="207" mass="23650">MGKGQCIHRLRKEELVQCGHAFGVRLEGTVDEMRRTFKEWMREHEDESEWADLIEDELTKEQIELLRNAFNAFDPEKNGYINTAMVGTILSMLGHQLDDATLADIIAEVDEDGSGQIEFEEFTTLAARFLVEEDAEAMMQELKEAFRLYDKEGNGYITTGVLREILRELDDKLTNDDLDMMIEEIDSDGSGTVDFDEFMEVMTGGDD</sequence>
<evidence type="ECO:0000256" key="3">
    <source>
        <dbReference type="ARBA" id="ARBA00022837"/>
    </source>
</evidence>
<dbReference type="InterPro" id="IPR018247">
    <property type="entry name" value="EF_Hand_1_Ca_BS"/>
</dbReference>
<evidence type="ECO:0000256" key="4">
    <source>
        <dbReference type="ARBA" id="ARBA00023179"/>
    </source>
</evidence>
<dbReference type="Pfam" id="PF13499">
    <property type="entry name" value="EF-hand_7"/>
    <property type="match status" value="2"/>
</dbReference>
<feature type="domain" description="EF-hand" evidence="6">
    <location>
        <begin position="97"/>
        <end position="132"/>
    </location>
</feature>
<dbReference type="HOGENOM" id="CLU_061288_2_4_1"/>
<evidence type="ECO:0000313" key="8">
    <source>
        <dbReference type="Proteomes" id="UP000008744"/>
    </source>
</evidence>
<dbReference type="SUPFAM" id="SSF47473">
    <property type="entry name" value="EF-hand"/>
    <property type="match status" value="1"/>
</dbReference>
<dbReference type="OrthoDB" id="26525at2759"/>
<keyword evidence="4" id="KW-0514">Muscle protein</keyword>
<name>B4GBH5_DROPE</name>
<reference evidence="7 8" key="1">
    <citation type="journal article" date="2007" name="Nature">
        <title>Evolution of genes and genomes on the Drosophila phylogeny.</title>
        <authorList>
            <consortium name="Drosophila 12 Genomes Consortium"/>
            <person name="Clark A.G."/>
            <person name="Eisen M.B."/>
            <person name="Smith D.R."/>
            <person name="Bergman C.M."/>
            <person name="Oliver B."/>
            <person name="Markow T.A."/>
            <person name="Kaufman T.C."/>
            <person name="Kellis M."/>
            <person name="Gelbart W."/>
            <person name="Iyer V.N."/>
            <person name="Pollard D.A."/>
            <person name="Sackton T.B."/>
            <person name="Larracuente A.M."/>
            <person name="Singh N.D."/>
            <person name="Abad J.P."/>
            <person name="Abt D.N."/>
            <person name="Adryan B."/>
            <person name="Aguade M."/>
            <person name="Akashi H."/>
            <person name="Anderson W.W."/>
            <person name="Aquadro C.F."/>
            <person name="Ardell D.H."/>
            <person name="Arguello R."/>
            <person name="Artieri C.G."/>
            <person name="Barbash D.A."/>
            <person name="Barker D."/>
            <person name="Barsanti P."/>
            <person name="Batterham P."/>
            <person name="Batzoglou S."/>
            <person name="Begun D."/>
            <person name="Bhutkar A."/>
            <person name="Blanco E."/>
            <person name="Bosak S.A."/>
            <person name="Bradley R.K."/>
            <person name="Brand A.D."/>
            <person name="Brent M.R."/>
            <person name="Brooks A.N."/>
            <person name="Brown R.H."/>
            <person name="Butlin R.K."/>
            <person name="Caggese C."/>
            <person name="Calvi B.R."/>
            <person name="Bernardo de Carvalho A."/>
            <person name="Caspi A."/>
            <person name="Castrezana S."/>
            <person name="Celniker S.E."/>
            <person name="Chang J.L."/>
            <person name="Chapple C."/>
            <person name="Chatterji S."/>
            <person name="Chinwalla A."/>
            <person name="Civetta A."/>
            <person name="Clifton S.W."/>
            <person name="Comeron J.M."/>
            <person name="Costello J.C."/>
            <person name="Coyne J.A."/>
            <person name="Daub J."/>
            <person name="David R.G."/>
            <person name="Delcher A.L."/>
            <person name="Delehaunty K."/>
            <person name="Do C.B."/>
            <person name="Ebling H."/>
            <person name="Edwards K."/>
            <person name="Eickbush T."/>
            <person name="Evans J.D."/>
            <person name="Filipski A."/>
            <person name="Findeiss S."/>
            <person name="Freyhult E."/>
            <person name="Fulton L."/>
            <person name="Fulton R."/>
            <person name="Garcia A.C."/>
            <person name="Gardiner A."/>
            <person name="Garfield D.A."/>
            <person name="Garvin B.E."/>
            <person name="Gibson G."/>
            <person name="Gilbert D."/>
            <person name="Gnerre S."/>
            <person name="Godfrey J."/>
            <person name="Good R."/>
            <person name="Gotea V."/>
            <person name="Gravely B."/>
            <person name="Greenberg A.J."/>
            <person name="Griffiths-Jones S."/>
            <person name="Gross S."/>
            <person name="Guigo R."/>
            <person name="Gustafson E.A."/>
            <person name="Haerty W."/>
            <person name="Hahn M.W."/>
            <person name="Halligan D.L."/>
            <person name="Halpern A.L."/>
            <person name="Halter G.M."/>
            <person name="Han M.V."/>
            <person name="Heger A."/>
            <person name="Hillier L."/>
            <person name="Hinrichs A.S."/>
            <person name="Holmes I."/>
            <person name="Hoskins R.A."/>
            <person name="Hubisz M.J."/>
            <person name="Hultmark D."/>
            <person name="Huntley M.A."/>
            <person name="Jaffe D.B."/>
            <person name="Jagadeeshan S."/>
            <person name="Jeck W.R."/>
            <person name="Johnson J."/>
            <person name="Jones C.D."/>
            <person name="Jordan W.C."/>
            <person name="Karpen G.H."/>
            <person name="Kataoka E."/>
            <person name="Keightley P.D."/>
            <person name="Kheradpour P."/>
            <person name="Kirkness E.F."/>
            <person name="Koerich L.B."/>
            <person name="Kristiansen K."/>
            <person name="Kudrna D."/>
            <person name="Kulathinal R.J."/>
            <person name="Kumar S."/>
            <person name="Kwok R."/>
            <person name="Lander E."/>
            <person name="Langley C.H."/>
            <person name="Lapoint R."/>
            <person name="Lazzaro B.P."/>
            <person name="Lee S.J."/>
            <person name="Levesque L."/>
            <person name="Li R."/>
            <person name="Lin C.F."/>
            <person name="Lin M.F."/>
            <person name="Lindblad-Toh K."/>
            <person name="Llopart A."/>
            <person name="Long M."/>
            <person name="Low L."/>
            <person name="Lozovsky E."/>
            <person name="Lu J."/>
            <person name="Luo M."/>
            <person name="Machado C.A."/>
            <person name="Makalowski W."/>
            <person name="Marzo M."/>
            <person name="Matsuda M."/>
            <person name="Matzkin L."/>
            <person name="McAllister B."/>
            <person name="McBride C.S."/>
            <person name="McKernan B."/>
            <person name="McKernan K."/>
            <person name="Mendez-Lago M."/>
            <person name="Minx P."/>
            <person name="Mollenhauer M.U."/>
            <person name="Montooth K."/>
            <person name="Mount S.M."/>
            <person name="Mu X."/>
            <person name="Myers E."/>
            <person name="Negre B."/>
            <person name="Newfeld S."/>
            <person name="Nielsen R."/>
            <person name="Noor M.A."/>
            <person name="O'Grady P."/>
            <person name="Pachter L."/>
            <person name="Papaceit M."/>
            <person name="Parisi M.J."/>
            <person name="Parisi M."/>
            <person name="Parts L."/>
            <person name="Pedersen J.S."/>
            <person name="Pesole G."/>
            <person name="Phillippy A.M."/>
            <person name="Ponting C.P."/>
            <person name="Pop M."/>
            <person name="Porcelli D."/>
            <person name="Powell J.R."/>
            <person name="Prohaska S."/>
            <person name="Pruitt K."/>
            <person name="Puig M."/>
            <person name="Quesneville H."/>
            <person name="Ram K.R."/>
            <person name="Rand D."/>
            <person name="Rasmussen M.D."/>
            <person name="Reed L.K."/>
            <person name="Reenan R."/>
            <person name="Reily A."/>
            <person name="Remington K.A."/>
            <person name="Rieger T.T."/>
            <person name="Ritchie M.G."/>
            <person name="Robin C."/>
            <person name="Rogers Y.H."/>
            <person name="Rohde C."/>
            <person name="Rozas J."/>
            <person name="Rubenfield M.J."/>
            <person name="Ruiz A."/>
            <person name="Russo S."/>
            <person name="Salzberg S.L."/>
            <person name="Sanchez-Gracia A."/>
            <person name="Saranga D.J."/>
            <person name="Sato H."/>
            <person name="Schaeffer S.W."/>
            <person name="Schatz M.C."/>
            <person name="Schlenke T."/>
            <person name="Schwartz R."/>
            <person name="Segarra C."/>
            <person name="Singh R.S."/>
            <person name="Sirot L."/>
            <person name="Sirota M."/>
            <person name="Sisneros N.B."/>
            <person name="Smith C.D."/>
            <person name="Smith T.F."/>
            <person name="Spieth J."/>
            <person name="Stage D.E."/>
            <person name="Stark A."/>
            <person name="Stephan W."/>
            <person name="Strausberg R.L."/>
            <person name="Strempel S."/>
            <person name="Sturgill D."/>
            <person name="Sutton G."/>
            <person name="Sutton G.G."/>
            <person name="Tao W."/>
            <person name="Teichmann S."/>
            <person name="Tobari Y.N."/>
            <person name="Tomimura Y."/>
            <person name="Tsolas J.M."/>
            <person name="Valente V.L."/>
            <person name="Venter E."/>
            <person name="Venter J.C."/>
            <person name="Vicario S."/>
            <person name="Vieira F.G."/>
            <person name="Vilella A.J."/>
            <person name="Villasante A."/>
            <person name="Walenz B."/>
            <person name="Wang J."/>
            <person name="Wasserman M."/>
            <person name="Watts T."/>
            <person name="Wilson D."/>
            <person name="Wilson R.K."/>
            <person name="Wing R.A."/>
            <person name="Wolfner M.F."/>
            <person name="Wong A."/>
            <person name="Wong G.K."/>
            <person name="Wu C.I."/>
            <person name="Wu G."/>
            <person name="Yamamoto D."/>
            <person name="Yang H.P."/>
            <person name="Yang S.P."/>
            <person name="Yorke J.A."/>
            <person name="Yoshida K."/>
            <person name="Zdobnov E."/>
            <person name="Zhang P."/>
            <person name="Zhang Y."/>
            <person name="Zimin A.V."/>
            <person name="Baldwin J."/>
            <person name="Abdouelleil A."/>
            <person name="Abdulkadir J."/>
            <person name="Abebe A."/>
            <person name="Abera B."/>
            <person name="Abreu J."/>
            <person name="Acer S.C."/>
            <person name="Aftuck L."/>
            <person name="Alexander A."/>
            <person name="An P."/>
            <person name="Anderson E."/>
            <person name="Anderson S."/>
            <person name="Arachi H."/>
            <person name="Azer M."/>
            <person name="Bachantsang P."/>
            <person name="Barry A."/>
            <person name="Bayul T."/>
            <person name="Berlin A."/>
            <person name="Bessette D."/>
            <person name="Bloom T."/>
            <person name="Blye J."/>
            <person name="Boguslavskiy L."/>
            <person name="Bonnet C."/>
            <person name="Boukhgalter B."/>
            <person name="Bourzgui I."/>
            <person name="Brown A."/>
            <person name="Cahill P."/>
            <person name="Channer S."/>
            <person name="Cheshatsang Y."/>
            <person name="Chuda L."/>
            <person name="Citroen M."/>
            <person name="Collymore A."/>
            <person name="Cooke P."/>
            <person name="Costello M."/>
            <person name="D'Aco K."/>
            <person name="Daza R."/>
            <person name="De Haan G."/>
            <person name="DeGray S."/>
            <person name="DeMaso C."/>
            <person name="Dhargay N."/>
            <person name="Dooley K."/>
            <person name="Dooley E."/>
            <person name="Doricent M."/>
            <person name="Dorje P."/>
            <person name="Dorjee K."/>
            <person name="Dupes A."/>
            <person name="Elong R."/>
            <person name="Falk J."/>
            <person name="Farina A."/>
            <person name="Faro S."/>
            <person name="Ferguson D."/>
            <person name="Fisher S."/>
            <person name="Foley C.D."/>
            <person name="Franke A."/>
            <person name="Friedrich D."/>
            <person name="Gadbois L."/>
            <person name="Gearin G."/>
            <person name="Gearin C.R."/>
            <person name="Giannoukos G."/>
            <person name="Goode T."/>
            <person name="Graham J."/>
            <person name="Grandbois E."/>
            <person name="Grewal S."/>
            <person name="Gyaltsen K."/>
            <person name="Hafez N."/>
            <person name="Hagos B."/>
            <person name="Hall J."/>
            <person name="Henson C."/>
            <person name="Hollinger A."/>
            <person name="Honan T."/>
            <person name="Huard M.D."/>
            <person name="Hughes L."/>
            <person name="Hurhula B."/>
            <person name="Husby M.E."/>
            <person name="Kamat A."/>
            <person name="Kanga B."/>
            <person name="Kashin S."/>
            <person name="Khazanovich D."/>
            <person name="Kisner P."/>
            <person name="Lance K."/>
            <person name="Lara M."/>
            <person name="Lee W."/>
            <person name="Lennon N."/>
            <person name="Letendre F."/>
            <person name="LeVine R."/>
            <person name="Lipovsky A."/>
            <person name="Liu X."/>
            <person name="Liu J."/>
            <person name="Liu S."/>
            <person name="Lokyitsang T."/>
            <person name="Lokyitsang Y."/>
            <person name="Lubonja R."/>
            <person name="Lui A."/>
            <person name="MacDonald P."/>
            <person name="Magnisalis V."/>
            <person name="Maru K."/>
            <person name="Matthews C."/>
            <person name="McCusker W."/>
            <person name="McDonough S."/>
            <person name="Mehta T."/>
            <person name="Meldrim J."/>
            <person name="Meneus L."/>
            <person name="Mihai O."/>
            <person name="Mihalev A."/>
            <person name="Mihova T."/>
            <person name="Mittelman R."/>
            <person name="Mlenga V."/>
            <person name="Montmayeur A."/>
            <person name="Mulrain L."/>
            <person name="Navidi A."/>
            <person name="Naylor J."/>
            <person name="Negash T."/>
            <person name="Nguyen T."/>
            <person name="Nguyen N."/>
            <person name="Nicol R."/>
            <person name="Norbu C."/>
            <person name="Norbu N."/>
            <person name="Novod N."/>
            <person name="O'Neill B."/>
            <person name="Osman S."/>
            <person name="Markiewicz E."/>
            <person name="Oyono O.L."/>
            <person name="Patti C."/>
            <person name="Phunkhang P."/>
            <person name="Pierre F."/>
            <person name="Priest M."/>
            <person name="Raghuraman S."/>
            <person name="Rege F."/>
            <person name="Reyes R."/>
            <person name="Rise C."/>
            <person name="Rogov P."/>
            <person name="Ross K."/>
            <person name="Ryan E."/>
            <person name="Settipalli S."/>
            <person name="Shea T."/>
            <person name="Sherpa N."/>
            <person name="Shi L."/>
            <person name="Shih D."/>
            <person name="Sparrow T."/>
            <person name="Spaulding J."/>
            <person name="Stalker J."/>
            <person name="Stange-Thomann N."/>
            <person name="Stavropoulos S."/>
            <person name="Stone C."/>
            <person name="Strader C."/>
            <person name="Tesfaye S."/>
            <person name="Thomson T."/>
            <person name="Thoulutsang Y."/>
            <person name="Thoulutsang D."/>
            <person name="Topham K."/>
            <person name="Topping I."/>
            <person name="Tsamla T."/>
            <person name="Vassiliev H."/>
            <person name="Vo A."/>
            <person name="Wangchuk T."/>
            <person name="Wangdi T."/>
            <person name="Weiand M."/>
            <person name="Wilkinson J."/>
            <person name="Wilson A."/>
            <person name="Yadav S."/>
            <person name="Young G."/>
            <person name="Yu Q."/>
            <person name="Zembek L."/>
            <person name="Zhong D."/>
            <person name="Zimmer A."/>
            <person name="Zwirko Z."/>
            <person name="Jaffe D.B."/>
            <person name="Alvarez P."/>
            <person name="Brockman W."/>
            <person name="Butler J."/>
            <person name="Chin C."/>
            <person name="Gnerre S."/>
            <person name="Grabherr M."/>
            <person name="Kleber M."/>
            <person name="Mauceli E."/>
            <person name="MacCallum I."/>
        </authorList>
    </citation>
    <scope>NUCLEOTIDE SEQUENCE [LARGE SCALE GENOMIC DNA]</scope>
    <source>
        <strain evidence="8">MSH-3 / Tucson 14011-0111.49</strain>
    </source>
</reference>
<dbReference type="SMART" id="SM00054">
    <property type="entry name" value="EFh"/>
    <property type="match status" value="4"/>
</dbReference>
<evidence type="ECO:0000256" key="2">
    <source>
        <dbReference type="ARBA" id="ARBA00022737"/>
    </source>
</evidence>
<dbReference type="FunFam" id="1.10.238.10:FF:000177">
    <property type="entry name" value="Troponin C Ia"/>
    <property type="match status" value="1"/>
</dbReference>
<dbReference type="SMR" id="B4GBH5"/>
<feature type="domain" description="EF-hand" evidence="6">
    <location>
        <begin position="137"/>
        <end position="172"/>
    </location>
</feature>
<keyword evidence="1" id="KW-0479">Metal-binding</keyword>
<dbReference type="PANTHER" id="PTHR23048:SF0">
    <property type="entry name" value="CALMODULIN LIKE 3"/>
    <property type="match status" value="1"/>
</dbReference>
<dbReference type="PROSITE" id="PS50222">
    <property type="entry name" value="EF_HAND_2"/>
    <property type="match status" value="4"/>
</dbReference>
<dbReference type="InterPro" id="IPR050230">
    <property type="entry name" value="CALM/Myosin/TropC-like"/>
</dbReference>
<dbReference type="PANTHER" id="PTHR23048">
    <property type="entry name" value="MYOSIN LIGHT CHAIN 1, 3"/>
    <property type="match status" value="1"/>
</dbReference>
<dbReference type="OMA" id="FCIVASK"/>
<evidence type="ECO:0000313" key="7">
    <source>
        <dbReference type="EMBL" id="EDW31270.1"/>
    </source>
</evidence>
<dbReference type="STRING" id="7234.B4GBH5"/>
<dbReference type="Gene3D" id="1.10.238.10">
    <property type="entry name" value="EF-hand"/>
    <property type="match status" value="2"/>
</dbReference>
<comment type="similarity">
    <text evidence="5">Belongs to the troponin C family.</text>
</comment>
<proteinExistence type="inferred from homology"/>
<feature type="domain" description="EF-hand" evidence="6">
    <location>
        <begin position="61"/>
        <end position="96"/>
    </location>
</feature>
<dbReference type="GO" id="GO:0005509">
    <property type="term" value="F:calcium ion binding"/>
    <property type="evidence" value="ECO:0007669"/>
    <property type="project" value="InterPro"/>
</dbReference>
<dbReference type="InterPro" id="IPR011992">
    <property type="entry name" value="EF-hand-dom_pair"/>
</dbReference>
<feature type="domain" description="EF-hand" evidence="6">
    <location>
        <begin position="173"/>
        <end position="207"/>
    </location>
</feature>
<evidence type="ECO:0000256" key="5">
    <source>
        <dbReference type="ARBA" id="ARBA00038202"/>
    </source>
</evidence>
<dbReference type="eggNOG" id="KOG0027">
    <property type="taxonomic scope" value="Eukaryota"/>
</dbReference>
<dbReference type="GO" id="GO:0016460">
    <property type="term" value="C:myosin II complex"/>
    <property type="evidence" value="ECO:0007669"/>
    <property type="project" value="TreeGrafter"/>
</dbReference>
<dbReference type="PROSITE" id="PS00018">
    <property type="entry name" value="EF_HAND_1"/>
    <property type="match status" value="2"/>
</dbReference>
<dbReference type="AlphaFoldDB" id="B4GBH5"/>
<dbReference type="PhylomeDB" id="B4GBH5"/>
<keyword evidence="3" id="KW-0106">Calcium</keyword>
<dbReference type="InterPro" id="IPR002048">
    <property type="entry name" value="EF_hand_dom"/>
</dbReference>
<keyword evidence="8" id="KW-1185">Reference proteome</keyword>
<gene>
    <name evidence="7" type="primary">Dper\GL11049</name>
    <name evidence="7" type="ORF">Dper_GL11049</name>
</gene>